<sequence length="174" mass="18967">MQTTRDPQHQLYNILPNALAGPSSGVGPFQAPPPEPYGGGNMDLGWMNSNAYPPALFPGYNANPMSGDPNGRADNIAHSASDMLEGKTPKPAPAPQRTPPREPPEQRYQGGKRARDTYCRGCGATETPEWRRGPLGPRTLCNACGLVHMKMQRKKKKKAEERAVQENAQQPLPL</sequence>
<reference evidence="7" key="1">
    <citation type="journal article" date="2023" name="BMC Genomics">
        <title>Chromosome-level genome assemblies of Cutaneotrichosporon spp. (Trichosporonales, Basidiomycota) reveal imbalanced evolution between nucleotide sequences and chromosome synteny.</title>
        <authorList>
            <person name="Kobayashi Y."/>
            <person name="Kayamori A."/>
            <person name="Aoki K."/>
            <person name="Shiwa Y."/>
            <person name="Matsutani M."/>
            <person name="Fujita N."/>
            <person name="Sugita T."/>
            <person name="Iwasaki W."/>
            <person name="Tanaka N."/>
            <person name="Takashima M."/>
        </authorList>
    </citation>
    <scope>NUCLEOTIDE SEQUENCE</scope>
    <source>
        <strain evidence="7">HIS016</strain>
    </source>
</reference>
<reference evidence="7" key="2">
    <citation type="submission" date="2023-06" db="EMBL/GenBank/DDBJ databases">
        <authorList>
            <person name="Kobayashi Y."/>
            <person name="Kayamori A."/>
            <person name="Aoki K."/>
            <person name="Shiwa Y."/>
            <person name="Fujita N."/>
            <person name="Sugita T."/>
            <person name="Iwasaki W."/>
            <person name="Tanaka N."/>
            <person name="Takashima M."/>
        </authorList>
    </citation>
    <scope>NUCLEOTIDE SEQUENCE</scope>
    <source>
        <strain evidence="7">HIS016</strain>
    </source>
</reference>
<dbReference type="Pfam" id="PF00320">
    <property type="entry name" value="GATA"/>
    <property type="match status" value="1"/>
</dbReference>
<proteinExistence type="predicted"/>
<evidence type="ECO:0000256" key="4">
    <source>
        <dbReference type="PROSITE-ProRule" id="PRU00094"/>
    </source>
</evidence>
<keyword evidence="1" id="KW-0479">Metal-binding</keyword>
<dbReference type="Gene3D" id="3.30.50.10">
    <property type="entry name" value="Erythroid Transcription Factor GATA-1, subunit A"/>
    <property type="match status" value="1"/>
</dbReference>
<accession>A0AAD3TRX5</accession>
<evidence type="ECO:0000313" key="8">
    <source>
        <dbReference type="Proteomes" id="UP001222932"/>
    </source>
</evidence>
<evidence type="ECO:0000313" key="7">
    <source>
        <dbReference type="EMBL" id="GMK55362.1"/>
    </source>
</evidence>
<protein>
    <recommendedName>
        <fullName evidence="6">GATA-type domain-containing protein</fullName>
    </recommendedName>
</protein>
<dbReference type="CDD" id="cd00202">
    <property type="entry name" value="ZnF_GATA"/>
    <property type="match status" value="1"/>
</dbReference>
<evidence type="ECO:0000256" key="1">
    <source>
        <dbReference type="ARBA" id="ARBA00022723"/>
    </source>
</evidence>
<feature type="domain" description="GATA-type" evidence="6">
    <location>
        <begin position="113"/>
        <end position="167"/>
    </location>
</feature>
<keyword evidence="8" id="KW-1185">Reference proteome</keyword>
<dbReference type="InterPro" id="IPR013088">
    <property type="entry name" value="Znf_NHR/GATA"/>
</dbReference>
<dbReference type="SMART" id="SM00401">
    <property type="entry name" value="ZnF_GATA"/>
    <property type="match status" value="1"/>
</dbReference>
<dbReference type="PANTHER" id="PTHR45658">
    <property type="entry name" value="GATA TRANSCRIPTION FACTOR"/>
    <property type="match status" value="1"/>
</dbReference>
<evidence type="ECO:0000256" key="2">
    <source>
        <dbReference type="ARBA" id="ARBA00022771"/>
    </source>
</evidence>
<feature type="region of interest" description="Disordered" evidence="5">
    <location>
        <begin position="55"/>
        <end position="137"/>
    </location>
</feature>
<keyword evidence="2 4" id="KW-0863">Zinc-finger</keyword>
<dbReference type="Proteomes" id="UP001222932">
    <property type="component" value="Unassembled WGS sequence"/>
</dbReference>
<gene>
    <name evidence="7" type="ORF">CspeluHIS016_0204180</name>
</gene>
<dbReference type="AlphaFoldDB" id="A0AAD3TRX5"/>
<evidence type="ECO:0000259" key="6">
    <source>
        <dbReference type="PROSITE" id="PS50114"/>
    </source>
</evidence>
<dbReference type="SUPFAM" id="SSF57716">
    <property type="entry name" value="Glucocorticoid receptor-like (DNA-binding domain)"/>
    <property type="match status" value="1"/>
</dbReference>
<dbReference type="InterPro" id="IPR051140">
    <property type="entry name" value="GATA_TF"/>
</dbReference>
<organism evidence="7 8">
    <name type="scientific">Cutaneotrichosporon spelunceum</name>
    <dbReference type="NCBI Taxonomy" id="1672016"/>
    <lineage>
        <taxon>Eukaryota</taxon>
        <taxon>Fungi</taxon>
        <taxon>Dikarya</taxon>
        <taxon>Basidiomycota</taxon>
        <taxon>Agaricomycotina</taxon>
        <taxon>Tremellomycetes</taxon>
        <taxon>Trichosporonales</taxon>
        <taxon>Trichosporonaceae</taxon>
        <taxon>Cutaneotrichosporon</taxon>
    </lineage>
</organism>
<comment type="caution">
    <text evidence="7">The sequence shown here is derived from an EMBL/GenBank/DDBJ whole genome shotgun (WGS) entry which is preliminary data.</text>
</comment>
<dbReference type="GO" id="GO:0043565">
    <property type="term" value="F:sequence-specific DNA binding"/>
    <property type="evidence" value="ECO:0007669"/>
    <property type="project" value="InterPro"/>
</dbReference>
<dbReference type="GO" id="GO:0008270">
    <property type="term" value="F:zinc ion binding"/>
    <property type="evidence" value="ECO:0007669"/>
    <property type="project" value="UniProtKB-KW"/>
</dbReference>
<feature type="region of interest" description="Disordered" evidence="5">
    <location>
        <begin position="17"/>
        <end position="42"/>
    </location>
</feature>
<evidence type="ECO:0000256" key="5">
    <source>
        <dbReference type="SAM" id="MobiDB-lite"/>
    </source>
</evidence>
<dbReference type="InterPro" id="IPR000679">
    <property type="entry name" value="Znf_GATA"/>
</dbReference>
<dbReference type="GO" id="GO:0006355">
    <property type="term" value="P:regulation of DNA-templated transcription"/>
    <property type="evidence" value="ECO:0007669"/>
    <property type="project" value="InterPro"/>
</dbReference>
<name>A0AAD3TRX5_9TREE</name>
<feature type="region of interest" description="Disordered" evidence="5">
    <location>
        <begin position="152"/>
        <end position="174"/>
    </location>
</feature>
<keyword evidence="3" id="KW-0862">Zinc</keyword>
<dbReference type="EMBL" id="BTCM01000002">
    <property type="protein sequence ID" value="GMK55362.1"/>
    <property type="molecule type" value="Genomic_DNA"/>
</dbReference>
<dbReference type="PROSITE" id="PS50114">
    <property type="entry name" value="GATA_ZN_FINGER_2"/>
    <property type="match status" value="1"/>
</dbReference>
<evidence type="ECO:0000256" key="3">
    <source>
        <dbReference type="ARBA" id="ARBA00022833"/>
    </source>
</evidence>